<evidence type="ECO:0000256" key="3">
    <source>
        <dbReference type="ARBA" id="ARBA00012406"/>
    </source>
</evidence>
<evidence type="ECO:0000256" key="13">
    <source>
        <dbReference type="ARBA" id="ARBA00048329"/>
    </source>
</evidence>
<evidence type="ECO:0000256" key="10">
    <source>
        <dbReference type="ARBA" id="ARBA00022840"/>
    </source>
</evidence>
<dbReference type="GO" id="GO:0007254">
    <property type="term" value="P:JNK cascade"/>
    <property type="evidence" value="ECO:0007669"/>
    <property type="project" value="TreeGrafter"/>
</dbReference>
<feature type="domain" description="Protein kinase" evidence="18">
    <location>
        <begin position="23"/>
        <end position="275"/>
    </location>
</feature>
<comment type="catalytic activity">
    <reaction evidence="12">
        <text>L-threonyl-[protein] + ATP = O-phospho-L-threonyl-[protein] + ADP + H(+)</text>
        <dbReference type="Rhea" id="RHEA:46608"/>
        <dbReference type="Rhea" id="RHEA-COMP:11060"/>
        <dbReference type="Rhea" id="RHEA-COMP:11605"/>
        <dbReference type="ChEBI" id="CHEBI:15378"/>
        <dbReference type="ChEBI" id="CHEBI:30013"/>
        <dbReference type="ChEBI" id="CHEBI:30616"/>
        <dbReference type="ChEBI" id="CHEBI:61977"/>
        <dbReference type="ChEBI" id="CHEBI:456216"/>
        <dbReference type="EC" id="2.7.11.25"/>
    </reaction>
</comment>
<dbReference type="InterPro" id="IPR017441">
    <property type="entry name" value="Protein_kinase_ATP_BS"/>
</dbReference>
<evidence type="ECO:0000256" key="11">
    <source>
        <dbReference type="ARBA" id="ARBA00022842"/>
    </source>
</evidence>
<keyword evidence="7 15" id="KW-0479">Metal-binding</keyword>
<dbReference type="InterPro" id="IPR000719">
    <property type="entry name" value="Prot_kinase_dom"/>
</dbReference>
<protein>
    <recommendedName>
        <fullName evidence="4">Mitogen-activated protein kinase kinase kinase 7</fullName>
        <ecNumber evidence="3">2.7.11.25</ecNumber>
    </recommendedName>
</protein>
<reference evidence="19 20" key="1">
    <citation type="journal article" date="2024" name="BMC Genomics">
        <title>De novo assembly and annotation of Popillia japonica's genome with initial clues to its potential as an invasive pest.</title>
        <authorList>
            <person name="Cucini C."/>
            <person name="Boschi S."/>
            <person name="Funari R."/>
            <person name="Cardaioli E."/>
            <person name="Iannotti N."/>
            <person name="Marturano G."/>
            <person name="Paoli F."/>
            <person name="Bruttini M."/>
            <person name="Carapelli A."/>
            <person name="Frati F."/>
            <person name="Nardi F."/>
        </authorList>
    </citation>
    <scope>NUCLEOTIDE SEQUENCE [LARGE SCALE GENOMIC DNA]</scope>
    <source>
        <strain evidence="19">DMR45628</strain>
    </source>
</reference>
<dbReference type="SUPFAM" id="SSF56112">
    <property type="entry name" value="Protein kinase-like (PK-like)"/>
    <property type="match status" value="1"/>
</dbReference>
<keyword evidence="20" id="KW-1185">Reference proteome</keyword>
<evidence type="ECO:0000256" key="4">
    <source>
        <dbReference type="ARBA" id="ARBA00017660"/>
    </source>
</evidence>
<keyword evidence="6" id="KW-0808">Transferase</keyword>
<evidence type="ECO:0000256" key="5">
    <source>
        <dbReference type="ARBA" id="ARBA00022527"/>
    </source>
</evidence>
<comment type="catalytic activity">
    <reaction evidence="13">
        <text>L-seryl-[protein] + ATP = O-phospho-L-seryl-[protein] + ADP + H(+)</text>
        <dbReference type="Rhea" id="RHEA:17989"/>
        <dbReference type="Rhea" id="RHEA-COMP:9863"/>
        <dbReference type="Rhea" id="RHEA-COMP:11604"/>
        <dbReference type="ChEBI" id="CHEBI:15378"/>
        <dbReference type="ChEBI" id="CHEBI:29999"/>
        <dbReference type="ChEBI" id="CHEBI:30616"/>
        <dbReference type="ChEBI" id="CHEBI:83421"/>
        <dbReference type="ChEBI" id="CHEBI:456216"/>
        <dbReference type="EC" id="2.7.11.25"/>
    </reaction>
</comment>
<evidence type="ECO:0000256" key="12">
    <source>
        <dbReference type="ARBA" id="ARBA00047559"/>
    </source>
</evidence>
<evidence type="ECO:0000256" key="7">
    <source>
        <dbReference type="ARBA" id="ARBA00022723"/>
    </source>
</evidence>
<dbReference type="GO" id="GO:0046872">
    <property type="term" value="F:metal ion binding"/>
    <property type="evidence" value="ECO:0007669"/>
    <property type="project" value="UniProtKB-KW"/>
</dbReference>
<dbReference type="GO" id="GO:0043410">
    <property type="term" value="P:positive regulation of MAPK cascade"/>
    <property type="evidence" value="ECO:0007669"/>
    <property type="project" value="UniProtKB-ARBA"/>
</dbReference>
<dbReference type="GO" id="GO:0004709">
    <property type="term" value="F:MAP kinase kinase kinase activity"/>
    <property type="evidence" value="ECO:0007669"/>
    <property type="project" value="UniProtKB-EC"/>
</dbReference>
<dbReference type="PROSITE" id="PS00107">
    <property type="entry name" value="PROTEIN_KINASE_ATP"/>
    <property type="match status" value="1"/>
</dbReference>
<dbReference type="GO" id="GO:0009893">
    <property type="term" value="P:positive regulation of metabolic process"/>
    <property type="evidence" value="ECO:0007669"/>
    <property type="project" value="UniProtKB-ARBA"/>
</dbReference>
<keyword evidence="5" id="KW-0723">Serine/threonine-protein kinase</keyword>
<evidence type="ECO:0000259" key="18">
    <source>
        <dbReference type="PROSITE" id="PS50011"/>
    </source>
</evidence>
<proteinExistence type="inferred from homology"/>
<dbReference type="InterPro" id="IPR001245">
    <property type="entry name" value="Ser-Thr/Tyr_kinase_cat_dom"/>
</dbReference>
<evidence type="ECO:0000256" key="2">
    <source>
        <dbReference type="ARBA" id="ARBA00006529"/>
    </source>
</evidence>
<evidence type="ECO:0000256" key="9">
    <source>
        <dbReference type="ARBA" id="ARBA00022777"/>
    </source>
</evidence>
<dbReference type="Gene3D" id="1.10.510.10">
    <property type="entry name" value="Transferase(Phosphotransferase) domain 1"/>
    <property type="match status" value="1"/>
</dbReference>
<dbReference type="CDD" id="cd14058">
    <property type="entry name" value="STKc_TAK1"/>
    <property type="match status" value="1"/>
</dbReference>
<dbReference type="InterPro" id="IPR011009">
    <property type="entry name" value="Kinase-like_dom_sf"/>
</dbReference>
<feature type="binding site" evidence="15">
    <location>
        <position position="148"/>
    </location>
    <ligand>
        <name>Mg(2+)</name>
        <dbReference type="ChEBI" id="CHEBI:18420"/>
    </ligand>
</feature>
<dbReference type="GO" id="GO:0019899">
    <property type="term" value="F:enzyme binding"/>
    <property type="evidence" value="ECO:0007669"/>
    <property type="project" value="UniProtKB-ARBA"/>
</dbReference>
<dbReference type="FunFam" id="1.10.510.10:FF:000143">
    <property type="entry name" value="Mitogen-activated protein kinase kinase kinase 7"/>
    <property type="match status" value="1"/>
</dbReference>
<organism evidence="19 20">
    <name type="scientific">Popillia japonica</name>
    <name type="common">Japanese beetle</name>
    <dbReference type="NCBI Taxonomy" id="7064"/>
    <lineage>
        <taxon>Eukaryota</taxon>
        <taxon>Metazoa</taxon>
        <taxon>Ecdysozoa</taxon>
        <taxon>Arthropoda</taxon>
        <taxon>Hexapoda</taxon>
        <taxon>Insecta</taxon>
        <taxon>Pterygota</taxon>
        <taxon>Neoptera</taxon>
        <taxon>Endopterygota</taxon>
        <taxon>Coleoptera</taxon>
        <taxon>Polyphaga</taxon>
        <taxon>Scarabaeiformia</taxon>
        <taxon>Scarabaeidae</taxon>
        <taxon>Rutelinae</taxon>
        <taxon>Popillia</taxon>
    </lineage>
</organism>
<sequence length="505" mass="57904">MATRDNELNENQQFVEEIDYREIENIQVVGEGSFGVVYKGKWRGSYVAVKNIVSQDEKKAFTVEVRQLSRVNHENIVRLYGACTTKEPICLVMEYAEGGSLYNVLHCSVYDYTIAHALSWAYQCAKGVEYLHSMRPKPLIHRDLKPPNLLLVNGGTHLKICDFGTAADKNTYMTNNKGSAPWMAPEVFSSSNYSEKCDVYSWSIILWEVMSRKRPYHSRSASALAILWSVHQGRRPPLLRNCPPPIENLMVRCWDKDPAIRLSMKEVATFMYNLMLLFPGANEPIYNENDWTCDEDEDEEPIYEEIDPIFTDTNGDSISRITSLPQPDERTCKPLVVDLSNGWDTIDSEYELQLQTMPGFDRMVPKHGSTNTVQAGMQSTKTPENVPQSDPNLDNMYMLLDPHLRPATPDLQDPYSRALFEEHKKLAQEYLKVQTELALTAQKKEKLLSTKTIEQQRERESVRKLQLEKEALLNFRDGLLRQRELLQGSNPQGPEDWVIVPRSDS</sequence>
<dbReference type="GO" id="GO:0005524">
    <property type="term" value="F:ATP binding"/>
    <property type="evidence" value="ECO:0007669"/>
    <property type="project" value="UniProtKB-UniRule"/>
</dbReference>
<keyword evidence="8 16" id="KW-0547">Nucleotide-binding</keyword>
<comment type="caution">
    <text evidence="19">The sequence shown here is derived from an EMBL/GenBank/DDBJ whole genome shotgun (WGS) entry which is preliminary data.</text>
</comment>
<dbReference type="FunFam" id="3.30.200.20:FF:000180">
    <property type="entry name" value="serine/threonine-protein kinase STY46-like"/>
    <property type="match status" value="1"/>
</dbReference>
<feature type="region of interest" description="Disordered" evidence="17">
    <location>
        <begin position="372"/>
        <end position="391"/>
    </location>
</feature>
<dbReference type="PANTHER" id="PTHR46716:SF1">
    <property type="entry name" value="MITOGEN-ACTIVATED PROTEIN KINASE KINASE KINASE 7"/>
    <property type="match status" value="1"/>
</dbReference>
<dbReference type="AlphaFoldDB" id="A0AAW1JZL5"/>
<keyword evidence="10 16" id="KW-0067">ATP-binding</keyword>
<dbReference type="EMBL" id="JASPKY010000295">
    <property type="protein sequence ID" value="KAK9710309.1"/>
    <property type="molecule type" value="Genomic_DNA"/>
</dbReference>
<dbReference type="SMART" id="SM00220">
    <property type="entry name" value="S_TKc"/>
    <property type="match status" value="1"/>
</dbReference>
<feature type="binding site" evidence="15">
    <location>
        <position position="162"/>
    </location>
    <ligand>
        <name>Mg(2+)</name>
        <dbReference type="ChEBI" id="CHEBI:18420"/>
    </ligand>
</feature>
<feature type="active site" description="Proton acceptor" evidence="14">
    <location>
        <position position="143"/>
    </location>
</feature>
<keyword evidence="9 19" id="KW-0418">Kinase</keyword>
<dbReference type="EC" id="2.7.11.25" evidence="3"/>
<dbReference type="Gene3D" id="3.30.200.20">
    <property type="entry name" value="Phosphorylase Kinase, domain 1"/>
    <property type="match status" value="1"/>
</dbReference>
<dbReference type="GO" id="GO:0006955">
    <property type="term" value="P:immune response"/>
    <property type="evidence" value="ECO:0007669"/>
    <property type="project" value="TreeGrafter"/>
</dbReference>
<evidence type="ECO:0000256" key="14">
    <source>
        <dbReference type="PIRSR" id="PIRSR000615-1"/>
    </source>
</evidence>
<comment type="similarity">
    <text evidence="2">Belongs to the protein kinase superfamily. STE Ser/Thr protein kinase family. MAP kinase kinase kinase subfamily.</text>
</comment>
<evidence type="ECO:0000256" key="17">
    <source>
        <dbReference type="SAM" id="MobiDB-lite"/>
    </source>
</evidence>
<dbReference type="GO" id="GO:0043123">
    <property type="term" value="P:positive regulation of canonical NF-kappaB signal transduction"/>
    <property type="evidence" value="ECO:0007669"/>
    <property type="project" value="TreeGrafter"/>
</dbReference>
<dbReference type="PANTHER" id="PTHR46716">
    <property type="entry name" value="MITOGEN-ACTIVATED PROTEIN KINASE KINASE KINASE 7"/>
    <property type="match status" value="1"/>
</dbReference>
<evidence type="ECO:0000313" key="20">
    <source>
        <dbReference type="Proteomes" id="UP001458880"/>
    </source>
</evidence>
<keyword evidence="11 15" id="KW-0460">Magnesium</keyword>
<comment type="cofactor">
    <cofactor evidence="1">
        <name>Mg(2+)</name>
        <dbReference type="ChEBI" id="CHEBI:18420"/>
    </cofactor>
</comment>
<gene>
    <name evidence="19" type="ORF">QE152_g26101</name>
</gene>
<evidence type="ECO:0000256" key="8">
    <source>
        <dbReference type="ARBA" id="ARBA00022741"/>
    </source>
</evidence>
<dbReference type="InterPro" id="IPR008271">
    <property type="entry name" value="Ser/Thr_kinase_AS"/>
</dbReference>
<dbReference type="PRINTS" id="PR00109">
    <property type="entry name" value="TYRKINASE"/>
</dbReference>
<evidence type="ECO:0000256" key="6">
    <source>
        <dbReference type="ARBA" id="ARBA00022679"/>
    </source>
</evidence>
<name>A0AAW1JZL5_POPJA</name>
<evidence type="ECO:0000256" key="16">
    <source>
        <dbReference type="PROSITE-ProRule" id="PRU10141"/>
    </source>
</evidence>
<dbReference type="PROSITE" id="PS50011">
    <property type="entry name" value="PROTEIN_KINASE_DOM"/>
    <property type="match status" value="1"/>
</dbReference>
<evidence type="ECO:0000256" key="1">
    <source>
        <dbReference type="ARBA" id="ARBA00001946"/>
    </source>
</evidence>
<dbReference type="PROSITE" id="PS00108">
    <property type="entry name" value="PROTEIN_KINASE_ST"/>
    <property type="match status" value="1"/>
</dbReference>
<evidence type="ECO:0000256" key="15">
    <source>
        <dbReference type="PIRSR" id="PIRSR000615-3"/>
    </source>
</evidence>
<dbReference type="GO" id="GO:0006950">
    <property type="term" value="P:response to stress"/>
    <property type="evidence" value="ECO:0007669"/>
    <property type="project" value="UniProtKB-ARBA"/>
</dbReference>
<evidence type="ECO:0000313" key="19">
    <source>
        <dbReference type="EMBL" id="KAK9710309.1"/>
    </source>
</evidence>
<accession>A0AAW1JZL5</accession>
<dbReference type="Pfam" id="PF07714">
    <property type="entry name" value="PK_Tyr_Ser-Thr"/>
    <property type="match status" value="1"/>
</dbReference>
<feature type="binding site" evidence="16">
    <location>
        <position position="50"/>
    </location>
    <ligand>
        <name>ATP</name>
        <dbReference type="ChEBI" id="CHEBI:30616"/>
    </ligand>
</feature>
<dbReference type="Proteomes" id="UP001458880">
    <property type="component" value="Unassembled WGS sequence"/>
</dbReference>